<sequence>MSFAQISTDLTYMVIDNDAFLARFPDLERPSIQHGKTKNVALTGQGNFLAGDFNGASHPQEQQALLCQAYGHQGASCHRCFHGHSGTPESGSSKVPKTVFAECRTKKGVALGACGECLWRHKPHECSLSELSNTPAQLAQTPPPRTPTTPGKRSGTRAANAASGEKLADPMVYLPVRALSTLTPSRRRNTESSGGTSSGFINEPDNDLYGVSDKEDGASPASAEDVTISPPATQVAASVIPTSVVSAGASDIEPDEPLEWVPPVETEAEDWYYQRLPGRPIASSQLAHDQAVARNKQVIARNERRREERLRKAQFEG</sequence>
<evidence type="ECO:0000256" key="1">
    <source>
        <dbReference type="SAM" id="MobiDB-lite"/>
    </source>
</evidence>
<dbReference type="AlphaFoldDB" id="A0AAD9ZHD1"/>
<reference evidence="2" key="1">
    <citation type="submission" date="2022-11" db="EMBL/GenBank/DDBJ databases">
        <title>Chromosomal genome sequence assembly and mating type (MAT) locus characterization of the leprose asexual lichenized fungus Lepraria neglecta (Nyl.) Erichsen.</title>
        <authorList>
            <person name="Allen J.L."/>
            <person name="Pfeffer B."/>
        </authorList>
    </citation>
    <scope>NUCLEOTIDE SEQUENCE</scope>
    <source>
        <strain evidence="2">Allen 5258</strain>
    </source>
</reference>
<gene>
    <name evidence="2" type="ORF">OEA41_008407</name>
</gene>
<feature type="region of interest" description="Disordered" evidence="1">
    <location>
        <begin position="183"/>
        <end position="230"/>
    </location>
</feature>
<dbReference type="InterPro" id="IPR022190">
    <property type="entry name" value="DUF3716"/>
</dbReference>
<protein>
    <submittedName>
        <fullName evidence="2">Uncharacterized protein</fullName>
    </submittedName>
</protein>
<feature type="region of interest" description="Disordered" evidence="1">
    <location>
        <begin position="133"/>
        <end position="166"/>
    </location>
</feature>
<evidence type="ECO:0000313" key="2">
    <source>
        <dbReference type="EMBL" id="KAK3177079.1"/>
    </source>
</evidence>
<proteinExistence type="predicted"/>
<dbReference type="EMBL" id="JASNWA010000004">
    <property type="protein sequence ID" value="KAK3177079.1"/>
    <property type="molecule type" value="Genomic_DNA"/>
</dbReference>
<comment type="caution">
    <text evidence="2">The sequence shown here is derived from an EMBL/GenBank/DDBJ whole genome shotgun (WGS) entry which is preliminary data.</text>
</comment>
<feature type="compositionally biased region" description="Polar residues" evidence="1">
    <location>
        <begin position="191"/>
        <end position="200"/>
    </location>
</feature>
<accession>A0AAD9ZHD1</accession>
<keyword evidence="3" id="KW-1185">Reference proteome</keyword>
<dbReference type="Proteomes" id="UP001276659">
    <property type="component" value="Unassembled WGS sequence"/>
</dbReference>
<evidence type="ECO:0000313" key="3">
    <source>
        <dbReference type="Proteomes" id="UP001276659"/>
    </source>
</evidence>
<dbReference type="Pfam" id="PF12511">
    <property type="entry name" value="DUF3716"/>
    <property type="match status" value="1"/>
</dbReference>
<organism evidence="2 3">
    <name type="scientific">Lepraria neglecta</name>
    <dbReference type="NCBI Taxonomy" id="209136"/>
    <lineage>
        <taxon>Eukaryota</taxon>
        <taxon>Fungi</taxon>
        <taxon>Dikarya</taxon>
        <taxon>Ascomycota</taxon>
        <taxon>Pezizomycotina</taxon>
        <taxon>Lecanoromycetes</taxon>
        <taxon>OSLEUM clade</taxon>
        <taxon>Lecanoromycetidae</taxon>
        <taxon>Lecanorales</taxon>
        <taxon>Lecanorineae</taxon>
        <taxon>Stereocaulaceae</taxon>
        <taxon>Lepraria</taxon>
    </lineage>
</organism>
<name>A0AAD9ZHD1_9LECA</name>